<dbReference type="AlphaFoldDB" id="A0A3B0YSF5"/>
<dbReference type="Gene3D" id="3.40.50.12780">
    <property type="entry name" value="N-terminal domain of ligase-like"/>
    <property type="match status" value="1"/>
</dbReference>
<dbReference type="SUPFAM" id="SSF47336">
    <property type="entry name" value="ACP-like"/>
    <property type="match status" value="1"/>
</dbReference>
<dbReference type="InterPro" id="IPR000873">
    <property type="entry name" value="AMP-dep_synth/lig_dom"/>
</dbReference>
<name>A0A3B0YSF5_9ZZZZ</name>
<dbReference type="InterPro" id="IPR045851">
    <property type="entry name" value="AMP-bd_C_sf"/>
</dbReference>
<feature type="domain" description="Carrier" evidence="3">
    <location>
        <begin position="547"/>
        <end position="622"/>
    </location>
</feature>
<evidence type="ECO:0000313" key="4">
    <source>
        <dbReference type="EMBL" id="VAW77259.1"/>
    </source>
</evidence>
<dbReference type="PANTHER" id="PTHR22754">
    <property type="entry name" value="DISCO-INTERACTING PROTEIN 2 DIP2 -RELATED"/>
    <property type="match status" value="1"/>
</dbReference>
<evidence type="ECO:0000256" key="1">
    <source>
        <dbReference type="ARBA" id="ARBA00022450"/>
    </source>
</evidence>
<dbReference type="Pfam" id="PF00550">
    <property type="entry name" value="PP-binding"/>
    <property type="match status" value="1"/>
</dbReference>
<dbReference type="PANTHER" id="PTHR22754:SF32">
    <property type="entry name" value="DISCO-INTERACTING PROTEIN 2"/>
    <property type="match status" value="1"/>
</dbReference>
<dbReference type="InterPro" id="IPR020845">
    <property type="entry name" value="AMP-binding_CS"/>
</dbReference>
<keyword evidence="1" id="KW-0596">Phosphopantetheine</keyword>
<sequence length="624" mass="68725">MAEVASLAELILKPASTHRGIRFLRSQGRESVISYAELLQRARCLLATFQSFGMQPGDALVLFVRDNRAFVDAFWACQLGGLIAVPLAAGVRQDALDRLERVGALFQSAWLFSERELWQRCRQTADRQFQFTDRVCLKEEVAESGAIGRLQVGRAEDIAFIQFSSGSTSEPKGIQLSHSSLLANIRDITQAAAIDSADSTLSWMPLSHDMGLVGFHLVPLYNSLDQVLMDTDVFVRRPARWLRAADDYRSTLLCSPGFGFRHYLKSVDLTEEALDLSHVRLIFNGAEPISPTVCQTFSCALNAKGLHKNSMFPVYGLAEASLAVTFPRPGTPLKIESLAPESHELVCLGHPLATCDIRICDDQGSLLPASTIGHVQIQGENVTRGYFQCPDCNKKAFVDGWLDTGDLGFQTEDGLYISGRAKDIIFASGHNWYPQDIEAALQRTAGIDVDKLLVCAVRSENNDEDEVLVFIQHRKAVADFARRLPDLRAALVAATGLHAKAILPVHNLPRTSSGKLQRFRLVDAFCNAEYKQLQDELEAQAESVGPSTASDVEESLLALCRQLFPDHSIAADQNLFELGADSLMLVRIHEEVEASFPGKIGVTDLFDYPTISELAAYIEPGNRS</sequence>
<evidence type="ECO:0000256" key="2">
    <source>
        <dbReference type="ARBA" id="ARBA00022553"/>
    </source>
</evidence>
<dbReference type="SUPFAM" id="SSF56801">
    <property type="entry name" value="Acetyl-CoA synthetase-like"/>
    <property type="match status" value="1"/>
</dbReference>
<proteinExistence type="predicted"/>
<reference evidence="4" key="1">
    <citation type="submission" date="2018-06" db="EMBL/GenBank/DDBJ databases">
        <authorList>
            <person name="Zhirakovskaya E."/>
        </authorList>
    </citation>
    <scope>NUCLEOTIDE SEQUENCE</scope>
</reference>
<dbReference type="GO" id="GO:0070566">
    <property type="term" value="F:adenylyltransferase activity"/>
    <property type="evidence" value="ECO:0007669"/>
    <property type="project" value="TreeGrafter"/>
</dbReference>
<dbReference type="InterPro" id="IPR020806">
    <property type="entry name" value="PKS_PP-bd"/>
</dbReference>
<dbReference type="Pfam" id="PF00501">
    <property type="entry name" value="AMP-binding"/>
    <property type="match status" value="1"/>
</dbReference>
<dbReference type="GO" id="GO:0006633">
    <property type="term" value="P:fatty acid biosynthetic process"/>
    <property type="evidence" value="ECO:0007669"/>
    <property type="project" value="TreeGrafter"/>
</dbReference>
<evidence type="ECO:0000259" key="3">
    <source>
        <dbReference type="PROSITE" id="PS50075"/>
    </source>
</evidence>
<dbReference type="SMART" id="SM00823">
    <property type="entry name" value="PKS_PP"/>
    <property type="match status" value="1"/>
</dbReference>
<protein>
    <submittedName>
        <fullName evidence="4">Polyketide synthase modules and related proteins</fullName>
    </submittedName>
</protein>
<dbReference type="Gene3D" id="3.30.300.30">
    <property type="match status" value="1"/>
</dbReference>
<dbReference type="PROSITE" id="PS50075">
    <property type="entry name" value="CARRIER"/>
    <property type="match status" value="1"/>
</dbReference>
<gene>
    <name evidence="4" type="ORF">MNBD_GAMMA13-116</name>
</gene>
<dbReference type="EMBL" id="UOFK01000114">
    <property type="protein sequence ID" value="VAW77259.1"/>
    <property type="molecule type" value="Genomic_DNA"/>
</dbReference>
<dbReference type="InterPro" id="IPR042099">
    <property type="entry name" value="ANL_N_sf"/>
</dbReference>
<dbReference type="InterPro" id="IPR009081">
    <property type="entry name" value="PP-bd_ACP"/>
</dbReference>
<dbReference type="GO" id="GO:0005886">
    <property type="term" value="C:plasma membrane"/>
    <property type="evidence" value="ECO:0007669"/>
    <property type="project" value="TreeGrafter"/>
</dbReference>
<dbReference type="PROSITE" id="PS00455">
    <property type="entry name" value="AMP_BINDING"/>
    <property type="match status" value="1"/>
</dbReference>
<accession>A0A3B0YSF5</accession>
<dbReference type="InterPro" id="IPR036736">
    <property type="entry name" value="ACP-like_sf"/>
</dbReference>
<dbReference type="Gene3D" id="1.10.1200.10">
    <property type="entry name" value="ACP-like"/>
    <property type="match status" value="1"/>
</dbReference>
<dbReference type="GO" id="GO:0031177">
    <property type="term" value="F:phosphopantetheine binding"/>
    <property type="evidence" value="ECO:0007669"/>
    <property type="project" value="InterPro"/>
</dbReference>
<keyword evidence="2" id="KW-0597">Phosphoprotein</keyword>
<organism evidence="4">
    <name type="scientific">hydrothermal vent metagenome</name>
    <dbReference type="NCBI Taxonomy" id="652676"/>
    <lineage>
        <taxon>unclassified sequences</taxon>
        <taxon>metagenomes</taxon>
        <taxon>ecological metagenomes</taxon>
    </lineage>
</organism>